<evidence type="ECO:0000313" key="10">
    <source>
        <dbReference type="Proteomes" id="UP000644140"/>
    </source>
</evidence>
<keyword evidence="4 8" id="KW-1003">Cell membrane</keyword>
<evidence type="ECO:0000256" key="3">
    <source>
        <dbReference type="ARBA" id="ARBA00022448"/>
    </source>
</evidence>
<evidence type="ECO:0000256" key="6">
    <source>
        <dbReference type="ARBA" id="ARBA00022989"/>
    </source>
</evidence>
<reference evidence="9" key="1">
    <citation type="submission" date="2022-02" db="EMBL/GenBank/DDBJ databases">
        <title>Characterization of Tn125 harboring carbapenem-resistant Acinetobacter bereziniae clinical isolates.</title>
        <authorList>
            <person name="Wong N.-K."/>
            <person name="Pan Q."/>
        </authorList>
    </citation>
    <scope>NUCLEOTIDE SEQUENCE</scope>
    <source>
        <strain evidence="9">GD03393</strain>
    </source>
</reference>
<dbReference type="STRING" id="106648.GCA_000753985_03391"/>
<keyword evidence="7 8" id="KW-0472">Membrane</keyword>
<evidence type="ECO:0000313" key="9">
    <source>
        <dbReference type="EMBL" id="UUN96326.1"/>
    </source>
</evidence>
<evidence type="ECO:0000256" key="1">
    <source>
        <dbReference type="ARBA" id="ARBA00004651"/>
    </source>
</evidence>
<comment type="subcellular location">
    <subcellularLocation>
        <location evidence="1 8">Cell membrane</location>
        <topology evidence="1 8">Multi-pass membrane protein</topology>
    </subcellularLocation>
</comment>
<keyword evidence="6 8" id="KW-1133">Transmembrane helix</keyword>
<dbReference type="PANTHER" id="PTHR43337:SF1">
    <property type="entry name" value="XANTHINE_URACIL PERMEASE C887.17-RELATED"/>
    <property type="match status" value="1"/>
</dbReference>
<keyword evidence="3 8" id="KW-0813">Transport</keyword>
<evidence type="ECO:0000256" key="2">
    <source>
        <dbReference type="ARBA" id="ARBA00005697"/>
    </source>
</evidence>
<dbReference type="PANTHER" id="PTHR43337">
    <property type="entry name" value="XANTHINE/URACIL PERMEASE C887.17-RELATED"/>
    <property type="match status" value="1"/>
</dbReference>
<dbReference type="InterPro" id="IPR026033">
    <property type="entry name" value="Azg-like_bact_archaea"/>
</dbReference>
<dbReference type="Pfam" id="PF00860">
    <property type="entry name" value="Xan_ur_permease"/>
    <property type="match status" value="1"/>
</dbReference>
<dbReference type="KEGG" id="aber:BSR55_08540"/>
<proteinExistence type="inferred from homology"/>
<dbReference type="GO" id="GO:0005345">
    <property type="term" value="F:purine nucleobase transmembrane transporter activity"/>
    <property type="evidence" value="ECO:0007669"/>
    <property type="project" value="TreeGrafter"/>
</dbReference>
<evidence type="ECO:0000256" key="8">
    <source>
        <dbReference type="PIRNR" id="PIRNR005353"/>
    </source>
</evidence>
<dbReference type="eggNOG" id="COG2252">
    <property type="taxonomic scope" value="Bacteria"/>
</dbReference>
<evidence type="ECO:0000256" key="5">
    <source>
        <dbReference type="ARBA" id="ARBA00022692"/>
    </source>
</evidence>
<name>A0A0A8TV82_ACIBZ</name>
<keyword evidence="5 8" id="KW-0812">Transmembrane</keyword>
<organism evidence="9 10">
    <name type="scientific">Acinetobacter bereziniae</name>
    <name type="common">Acinetobacter genomosp. 10</name>
    <dbReference type="NCBI Taxonomy" id="106648"/>
    <lineage>
        <taxon>Bacteria</taxon>
        <taxon>Pseudomonadati</taxon>
        <taxon>Pseudomonadota</taxon>
        <taxon>Gammaproteobacteria</taxon>
        <taxon>Moraxellales</taxon>
        <taxon>Moraxellaceae</taxon>
        <taxon>Acinetobacter</taxon>
    </lineage>
</organism>
<accession>A0A0A8TV82</accession>
<comment type="similarity">
    <text evidence="2 8">Belongs to the nucleobase:cation symporter-2 (NCS2) (TC 2.A.40) family. Azg-like subfamily.</text>
</comment>
<dbReference type="InterPro" id="IPR045018">
    <property type="entry name" value="Azg-like"/>
</dbReference>
<gene>
    <name evidence="9" type="ORF">I9054_013170</name>
</gene>
<dbReference type="Proteomes" id="UP000644140">
    <property type="component" value="Chromosome"/>
</dbReference>
<dbReference type="GO" id="GO:0005886">
    <property type="term" value="C:plasma membrane"/>
    <property type="evidence" value="ECO:0007669"/>
    <property type="project" value="UniProtKB-SubCell"/>
</dbReference>
<dbReference type="RefSeq" id="WP_004831186.1">
    <property type="nucleotide sequence ID" value="NZ_BKEF01000007.1"/>
</dbReference>
<dbReference type="PIRSF" id="PIRSF005353">
    <property type="entry name" value="PbuG"/>
    <property type="match status" value="1"/>
</dbReference>
<evidence type="ECO:0000256" key="7">
    <source>
        <dbReference type="ARBA" id="ARBA00023136"/>
    </source>
</evidence>
<protein>
    <submittedName>
        <fullName evidence="9">NCS2 family permease</fullName>
    </submittedName>
</protein>
<dbReference type="AlphaFoldDB" id="A0A0A8TV82"/>
<evidence type="ECO:0000256" key="4">
    <source>
        <dbReference type="ARBA" id="ARBA00022475"/>
    </source>
</evidence>
<dbReference type="InterPro" id="IPR006043">
    <property type="entry name" value="NCS2"/>
</dbReference>
<sequence>MTNPNPSAGLLERLFKLSENKTTFRTEILAGLTTFLTMCYIIIVNPLILSETGMDHGAVFVATCLAAAIGCLVMGVVANYPIALAPGMGLNAYFTYSVCLGMGVEWQTALAAVFVSGLVFIAISMFKIREAIVNAIPMSLKFAIGGGIGLFLALVALKNSGIIVANQATLVGLGDLKQPTVLLTLLGFFLTVIMHHYKVRGAIIISILAVTGIATALGLNEFKGVVGTIPSIAPTFMQMNFENLFSASLVGVIFVFFLVDLFDSTGTLVGVSHRAGLLKDGKLPRLKKALFADSTAIVAGAALGTSSTTPYIESSAGVAAGGRTGLTAVVVGLLFLACLFLAPLAQSVPGFATAPALLFVGVLMIQGITNIEWDDITEAVPAFLTIVFMPFAYSIADGIAMGFISYALVKLFTGKAKTVPYMVWIIAVLWVIKFVAFGG</sequence>
<dbReference type="EMBL" id="CP092085">
    <property type="protein sequence ID" value="UUN96326.1"/>
    <property type="molecule type" value="Genomic_DNA"/>
</dbReference>